<dbReference type="OrthoDB" id="6017at2759"/>
<dbReference type="FunFam" id="1.20.920.10:FF:000083">
    <property type="entry name" value="WGS project CABT00000000 data, contig 2.8"/>
    <property type="match status" value="1"/>
</dbReference>
<keyword evidence="2" id="KW-0677">Repeat</keyword>
<gene>
    <name evidence="11" type="ORF">C2857_007528</name>
</gene>
<dbReference type="SMART" id="SM00297">
    <property type="entry name" value="BROMO"/>
    <property type="match status" value="2"/>
</dbReference>
<name>A0A7S9KMG9_EPIFF</name>
<dbReference type="PANTHER" id="PTHR16062:SF21">
    <property type="entry name" value="CHROMATIN STRUCTURE-REMODELING COMPLEX SUBUNIT RSC1-RELATED"/>
    <property type="match status" value="1"/>
</dbReference>
<feature type="compositionally biased region" description="Polar residues" evidence="9">
    <location>
        <begin position="403"/>
        <end position="421"/>
    </location>
</feature>
<feature type="domain" description="Bromo" evidence="10">
    <location>
        <begin position="268"/>
        <end position="350"/>
    </location>
</feature>
<evidence type="ECO:0000259" key="10">
    <source>
        <dbReference type="PROSITE" id="PS50014"/>
    </source>
</evidence>
<proteinExistence type="predicted"/>
<keyword evidence="7" id="KW-0539">Nucleus</keyword>
<feature type="compositionally biased region" description="Polar residues" evidence="9">
    <location>
        <begin position="384"/>
        <end position="395"/>
    </location>
</feature>
<feature type="region of interest" description="Disordered" evidence="9">
    <location>
        <begin position="148"/>
        <end position="244"/>
    </location>
</feature>
<protein>
    <recommendedName>
        <fullName evidence="10">Bromo domain-containing protein</fullName>
    </recommendedName>
</protein>
<feature type="domain" description="Bromo" evidence="10">
    <location>
        <begin position="57"/>
        <end position="127"/>
    </location>
</feature>
<accession>A0A7S9KMG9</accession>
<comment type="subcellular location">
    <subcellularLocation>
        <location evidence="1">Nucleus</location>
    </subcellularLocation>
</comment>
<dbReference type="SUPFAM" id="SSF47370">
    <property type="entry name" value="Bromodomain"/>
    <property type="match status" value="2"/>
</dbReference>
<evidence type="ECO:0000256" key="4">
    <source>
        <dbReference type="ARBA" id="ARBA00023015"/>
    </source>
</evidence>
<feature type="region of interest" description="Disordered" evidence="9">
    <location>
        <begin position="381"/>
        <end position="457"/>
    </location>
</feature>
<keyword evidence="3" id="KW-0156">Chromatin regulator</keyword>
<dbReference type="InterPro" id="IPR036427">
    <property type="entry name" value="Bromodomain-like_sf"/>
</dbReference>
<dbReference type="InterPro" id="IPR037382">
    <property type="entry name" value="Rsc/polybromo"/>
</dbReference>
<dbReference type="GO" id="GO:0006338">
    <property type="term" value="P:chromatin remodeling"/>
    <property type="evidence" value="ECO:0007669"/>
    <property type="project" value="InterPro"/>
</dbReference>
<feature type="region of interest" description="Disordered" evidence="9">
    <location>
        <begin position="1"/>
        <end position="20"/>
    </location>
</feature>
<dbReference type="GO" id="GO:0003682">
    <property type="term" value="F:chromatin binding"/>
    <property type="evidence" value="ECO:0007669"/>
    <property type="project" value="TreeGrafter"/>
</dbReference>
<evidence type="ECO:0000256" key="6">
    <source>
        <dbReference type="ARBA" id="ARBA00023163"/>
    </source>
</evidence>
<dbReference type="InterPro" id="IPR001487">
    <property type="entry name" value="Bromodomain"/>
</dbReference>
<dbReference type="PANTHER" id="PTHR16062">
    <property type="entry name" value="SWI/SNF-RELATED"/>
    <property type="match status" value="1"/>
</dbReference>
<feature type="compositionally biased region" description="Acidic residues" evidence="9">
    <location>
        <begin position="164"/>
        <end position="201"/>
    </location>
</feature>
<evidence type="ECO:0000256" key="2">
    <source>
        <dbReference type="ARBA" id="ARBA00022737"/>
    </source>
</evidence>
<evidence type="ECO:0000313" key="11">
    <source>
        <dbReference type="EMBL" id="QPG95036.1"/>
    </source>
</evidence>
<evidence type="ECO:0000256" key="5">
    <source>
        <dbReference type="ARBA" id="ARBA00023117"/>
    </source>
</evidence>
<dbReference type="GO" id="GO:0016586">
    <property type="term" value="C:RSC-type complex"/>
    <property type="evidence" value="ECO:0007669"/>
    <property type="project" value="InterPro"/>
</dbReference>
<dbReference type="PROSITE" id="PS50014">
    <property type="entry name" value="BROMODOMAIN_2"/>
    <property type="match status" value="2"/>
</dbReference>
<keyword evidence="4" id="KW-0805">Transcription regulation</keyword>
<evidence type="ECO:0000256" key="1">
    <source>
        <dbReference type="ARBA" id="ARBA00004123"/>
    </source>
</evidence>
<dbReference type="Proteomes" id="UP000594364">
    <property type="component" value="Chromosome 1"/>
</dbReference>
<reference evidence="11 12" key="1">
    <citation type="journal article" date="2018" name="PLoS Genet.">
        <title>Repeat elements organise 3D genome structure and mediate transcription in the filamentous fungus Epichloe festucae.</title>
        <authorList>
            <person name="Winter D.J."/>
            <person name="Ganley A.R.D."/>
            <person name="Young C.A."/>
            <person name="Liachko I."/>
            <person name="Schardl C.L."/>
            <person name="Dupont P.Y."/>
            <person name="Berry D."/>
            <person name="Ram A."/>
            <person name="Scott B."/>
            <person name="Cox M.P."/>
        </authorList>
    </citation>
    <scope>NUCLEOTIDE SEQUENCE [LARGE SCALE GENOMIC DNA]</scope>
    <source>
        <strain evidence="11 12">Fl1</strain>
    </source>
</reference>
<evidence type="ECO:0000256" key="8">
    <source>
        <dbReference type="PROSITE-ProRule" id="PRU00035"/>
    </source>
</evidence>
<keyword evidence="6" id="KW-0804">Transcription</keyword>
<dbReference type="Pfam" id="PF22994">
    <property type="entry name" value="RSC4_Ig_like"/>
    <property type="match status" value="1"/>
</dbReference>
<dbReference type="Pfam" id="PF00439">
    <property type="entry name" value="Bromodomain"/>
    <property type="match status" value="2"/>
</dbReference>
<evidence type="ECO:0000256" key="7">
    <source>
        <dbReference type="ARBA" id="ARBA00023242"/>
    </source>
</evidence>
<evidence type="ECO:0000313" key="12">
    <source>
        <dbReference type="Proteomes" id="UP000594364"/>
    </source>
</evidence>
<keyword evidence="12" id="KW-1185">Reference proteome</keyword>
<keyword evidence="5 8" id="KW-0103">Bromodomain</keyword>
<dbReference type="Gene3D" id="1.20.920.10">
    <property type="entry name" value="Bromodomain-like"/>
    <property type="match status" value="2"/>
</dbReference>
<dbReference type="CDD" id="cd04369">
    <property type="entry name" value="Bromodomain"/>
    <property type="match status" value="2"/>
</dbReference>
<dbReference type="InterPro" id="IPR054551">
    <property type="entry name" value="RSC4_Ig-like"/>
</dbReference>
<dbReference type="AlphaFoldDB" id="A0A7S9KMG9"/>
<sequence length="684" mass="76700">MDSKRKANGHAAVEVEDRSAKRRKLAEFDLSKGESRESTTAYGQAFLEQIRRTQDKSGRLVATYFEKLLPREGNADYYKRTRMPISLETIEEKLNNGQFKNLAQLESYFKRMIANAKEFYPRSSAVFDDAERVRKALSNYMTKNNPAYQKRGYQAVPTPLPPENGEEAEEEEEEDEEDDDEDAEGEEAEQEGREEEEEEEEPASRRRSIILKRIGSGRPSRNSTSYADSPRRAKASSRPDHEYYNVPFKGLTFQQAQEKVVEELLRYKEPEYEGYFEPFVNLPPRSLRDYYRVVADPLSLKKLQKEVLGVQGRGDPTGTSDFKNWNAFEERAKLLWSNAYFYNEEGSEIHDLAQELEKAFHDLITKARAAVQEPTQAKIKLKVGQSTDTPNSSKRVTIHVGGRTNSVDSPAPQTAQSTETSAGVPPVNGTIRQPALDAARGASASAPSPSPSTHVGLKAEDASRMSPAILAQTPGALPGPLAAAPTQFPQLLPPPPPGPPQIQSMNPMAPGYVEPKRLRAPGKGIKDALMSRLRIQLHPGMQADNPVLLDVHPLPREMQHSGTVNLPPSFNRVFILPLLPDFLQDRQYSLWVLIDKQPLKPCHQPIPNQLPQERAFDVMLHPGVNVIEAHLIAAVPKHEREQVGAEVELEPYDDLWYHFVNRPGAVATPDTLPPIYIVDNIVQE</sequence>
<evidence type="ECO:0000256" key="3">
    <source>
        <dbReference type="ARBA" id="ARBA00022853"/>
    </source>
</evidence>
<dbReference type="GO" id="GO:0006368">
    <property type="term" value="P:transcription elongation by RNA polymerase II"/>
    <property type="evidence" value="ECO:0007669"/>
    <property type="project" value="TreeGrafter"/>
</dbReference>
<organism evidence="11 12">
    <name type="scientific">Epichloe festucae (strain Fl1)</name>
    <dbReference type="NCBI Taxonomy" id="877507"/>
    <lineage>
        <taxon>Eukaryota</taxon>
        <taxon>Fungi</taxon>
        <taxon>Dikarya</taxon>
        <taxon>Ascomycota</taxon>
        <taxon>Pezizomycotina</taxon>
        <taxon>Sordariomycetes</taxon>
        <taxon>Hypocreomycetidae</taxon>
        <taxon>Hypocreales</taxon>
        <taxon>Clavicipitaceae</taxon>
        <taxon>Epichloe</taxon>
    </lineage>
</organism>
<evidence type="ECO:0000256" key="9">
    <source>
        <dbReference type="SAM" id="MobiDB-lite"/>
    </source>
</evidence>
<dbReference type="EMBL" id="CP031385">
    <property type="protein sequence ID" value="QPG95036.1"/>
    <property type="molecule type" value="Genomic_DNA"/>
</dbReference>